<evidence type="ECO:0000313" key="2">
    <source>
        <dbReference type="EMBL" id="GAA3709490.1"/>
    </source>
</evidence>
<gene>
    <name evidence="2" type="ORF">GCM10023082_04290</name>
</gene>
<evidence type="ECO:0000313" key="3">
    <source>
        <dbReference type="Proteomes" id="UP001499884"/>
    </source>
</evidence>
<dbReference type="Proteomes" id="UP001499884">
    <property type="component" value="Unassembled WGS sequence"/>
</dbReference>
<proteinExistence type="predicted"/>
<evidence type="ECO:0000256" key="1">
    <source>
        <dbReference type="SAM" id="MobiDB-lite"/>
    </source>
</evidence>
<comment type="caution">
    <text evidence="2">The sequence shown here is derived from an EMBL/GenBank/DDBJ whole genome shotgun (WGS) entry which is preliminary data.</text>
</comment>
<name>A0ABP7DTX9_9ACTN</name>
<feature type="region of interest" description="Disordered" evidence="1">
    <location>
        <begin position="85"/>
        <end position="113"/>
    </location>
</feature>
<reference evidence="3" key="1">
    <citation type="journal article" date="2019" name="Int. J. Syst. Evol. Microbiol.">
        <title>The Global Catalogue of Microorganisms (GCM) 10K type strain sequencing project: providing services to taxonomists for standard genome sequencing and annotation.</title>
        <authorList>
            <consortium name="The Broad Institute Genomics Platform"/>
            <consortium name="The Broad Institute Genome Sequencing Center for Infectious Disease"/>
            <person name="Wu L."/>
            <person name="Ma J."/>
        </authorList>
    </citation>
    <scope>NUCLEOTIDE SEQUENCE [LARGE SCALE GENOMIC DNA]</scope>
    <source>
        <strain evidence="3">JCM 30846</strain>
    </source>
</reference>
<feature type="compositionally biased region" description="Low complexity" evidence="1">
    <location>
        <begin position="85"/>
        <end position="96"/>
    </location>
</feature>
<keyword evidence="3" id="KW-1185">Reference proteome</keyword>
<sequence>MPPRLTPRRLAALRDAAVRASSSIHPMLVSEADVHALEVLGLAGFLDGCGHLLGAPDPGAEHRGHPHLLRLTAAGRAAVHAAGGPLPAPPRAATAGHFRHSRATLKVDTKPPS</sequence>
<dbReference type="RefSeq" id="WP_345640273.1">
    <property type="nucleotide sequence ID" value="NZ_BAABEP010000002.1"/>
</dbReference>
<accession>A0ABP7DTX9</accession>
<dbReference type="EMBL" id="BAABEP010000002">
    <property type="protein sequence ID" value="GAA3709490.1"/>
    <property type="molecule type" value="Genomic_DNA"/>
</dbReference>
<protein>
    <submittedName>
        <fullName evidence="2">Uncharacterized protein</fullName>
    </submittedName>
</protein>
<organism evidence="2 3">
    <name type="scientific">Streptomyces tremellae</name>
    <dbReference type="NCBI Taxonomy" id="1124239"/>
    <lineage>
        <taxon>Bacteria</taxon>
        <taxon>Bacillati</taxon>
        <taxon>Actinomycetota</taxon>
        <taxon>Actinomycetes</taxon>
        <taxon>Kitasatosporales</taxon>
        <taxon>Streptomycetaceae</taxon>
        <taxon>Streptomyces</taxon>
    </lineage>
</organism>